<reference evidence="1 2" key="1">
    <citation type="submission" date="2016-10" db="EMBL/GenBank/DDBJ databases">
        <authorList>
            <person name="Varghese N."/>
            <person name="Submissions S."/>
        </authorList>
    </citation>
    <scope>NUCLEOTIDE SEQUENCE [LARGE SCALE GENOMIC DNA]</scope>
    <source>
        <strain evidence="1 2">DSM 21822</strain>
    </source>
</reference>
<dbReference type="AlphaFoldDB" id="A0A1I3VR60"/>
<dbReference type="EMBL" id="FOSL01000001">
    <property type="protein sequence ID" value="SFJ96757.1"/>
    <property type="molecule type" value="Genomic_DNA"/>
</dbReference>
<organism evidence="1 2">
    <name type="scientific">Neomesorhizobium albiziae</name>
    <dbReference type="NCBI Taxonomy" id="335020"/>
    <lineage>
        <taxon>Bacteria</taxon>
        <taxon>Pseudomonadati</taxon>
        <taxon>Pseudomonadota</taxon>
        <taxon>Alphaproteobacteria</taxon>
        <taxon>Hyphomicrobiales</taxon>
        <taxon>Phyllobacteriaceae</taxon>
        <taxon>Neomesorhizobium</taxon>
    </lineage>
</organism>
<gene>
    <name evidence="1" type="ORF">SAMN04488498_101599</name>
</gene>
<keyword evidence="2" id="KW-1185">Reference proteome</keyword>
<dbReference type="RefSeq" id="WP_244621578.1">
    <property type="nucleotide sequence ID" value="NZ_BSPE01000002.1"/>
</dbReference>
<accession>A0A1I3VR60</accession>
<evidence type="ECO:0000313" key="1">
    <source>
        <dbReference type="EMBL" id="SFJ96757.1"/>
    </source>
</evidence>
<name>A0A1I3VR60_9HYPH</name>
<dbReference type="Proteomes" id="UP000323300">
    <property type="component" value="Unassembled WGS sequence"/>
</dbReference>
<proteinExistence type="predicted"/>
<protein>
    <submittedName>
        <fullName evidence="1">Uncharacterized protein</fullName>
    </submittedName>
</protein>
<evidence type="ECO:0000313" key="2">
    <source>
        <dbReference type="Proteomes" id="UP000323300"/>
    </source>
</evidence>
<sequence length="117" mass="11945">MNRSGIQLARGWFQLEANRNRMTTFAMALAAIQLAGCVSNQPAPGSVRNTGATAPADLQLACASAAAAPLGVDSSAVLPVSSSQVDEKTFQVVLEAKGARANCVVDTAGTVVSVQKV</sequence>